<name>A0A0W8G3H7_9ZZZZ</name>
<proteinExistence type="predicted"/>
<dbReference type="InterPro" id="IPR003607">
    <property type="entry name" value="HD/PDEase_dom"/>
</dbReference>
<dbReference type="Pfam" id="PF13487">
    <property type="entry name" value="HD_5"/>
    <property type="match status" value="1"/>
</dbReference>
<comment type="caution">
    <text evidence="2">The sequence shown here is derived from an EMBL/GenBank/DDBJ whole genome shotgun (WGS) entry which is preliminary data.</text>
</comment>
<dbReference type="InterPro" id="IPR006675">
    <property type="entry name" value="HDIG_dom"/>
</dbReference>
<dbReference type="InterPro" id="IPR037522">
    <property type="entry name" value="HD_GYP_dom"/>
</dbReference>
<dbReference type="InterPro" id="IPR021812">
    <property type="entry name" value="DUF3391"/>
</dbReference>
<dbReference type="PANTHER" id="PTHR43155:SF2">
    <property type="entry name" value="CYCLIC DI-GMP PHOSPHODIESTERASE PA4108"/>
    <property type="match status" value="1"/>
</dbReference>
<dbReference type="Gene3D" id="1.10.3210.10">
    <property type="entry name" value="Hypothetical protein af1432"/>
    <property type="match status" value="1"/>
</dbReference>
<dbReference type="NCBIfam" id="TIGR00277">
    <property type="entry name" value="HDIG"/>
    <property type="match status" value="1"/>
</dbReference>
<dbReference type="AlphaFoldDB" id="A0A0W8G3H7"/>
<accession>A0A0W8G3H7</accession>
<dbReference type="SUPFAM" id="SSF109604">
    <property type="entry name" value="HD-domain/PDEase-like"/>
    <property type="match status" value="1"/>
</dbReference>
<dbReference type="CDD" id="cd00077">
    <property type="entry name" value="HDc"/>
    <property type="match status" value="1"/>
</dbReference>
<dbReference type="Pfam" id="PF11871">
    <property type="entry name" value="DUF3391"/>
    <property type="match status" value="1"/>
</dbReference>
<dbReference type="SMART" id="SM00471">
    <property type="entry name" value="HDc"/>
    <property type="match status" value="1"/>
</dbReference>
<protein>
    <submittedName>
        <fullName evidence="2">Hd-hydrolase domain</fullName>
    </submittedName>
</protein>
<gene>
    <name evidence="2" type="ORF">ASZ90_002432</name>
</gene>
<evidence type="ECO:0000259" key="1">
    <source>
        <dbReference type="PROSITE" id="PS51832"/>
    </source>
</evidence>
<dbReference type="EMBL" id="LNQE01000296">
    <property type="protein sequence ID" value="KUG27711.1"/>
    <property type="molecule type" value="Genomic_DNA"/>
</dbReference>
<dbReference type="GO" id="GO:0016787">
    <property type="term" value="F:hydrolase activity"/>
    <property type="evidence" value="ECO:0007669"/>
    <property type="project" value="UniProtKB-KW"/>
</dbReference>
<reference evidence="2" key="1">
    <citation type="journal article" date="2015" name="Proc. Natl. Acad. Sci. U.S.A.">
        <title>Networks of energetic and metabolic interactions define dynamics in microbial communities.</title>
        <authorList>
            <person name="Embree M."/>
            <person name="Liu J.K."/>
            <person name="Al-Bassam M.M."/>
            <person name="Zengler K."/>
        </authorList>
    </citation>
    <scope>NUCLEOTIDE SEQUENCE</scope>
</reference>
<dbReference type="PANTHER" id="PTHR43155">
    <property type="entry name" value="CYCLIC DI-GMP PHOSPHODIESTERASE PA4108-RELATED"/>
    <property type="match status" value="1"/>
</dbReference>
<sequence length="429" mass="47596">MHVNEYPILVDQLCPGLFVRLETLSDNGVLPKKAFKITSPEQIAEIRRLGIRHVICVSDKSDRLPIPLEELEKHPAPGLSGRPAKAFKTPVSLELLGLKRETIARNKERRERFVACEKRYDEAVSQVVGVLKKAAKPSDAVLEAARGMVSSLVDTFLSDLDVVVSLMTTKPREETRNYHALNVTVLSLMLARELGLGKSQMHDLGMGALFHDIGKGRVPIQRFSKGHMTTLNKVVREYYREHPLLGAKIVSGFSEFPPAALDVVLKHHETLDGQGFPSGLQGEDIPVLARIAAVADAYDTLCNRKDDVGHAIPHEALRAMYGRKTSLDQMILATFIRNIGVYPPGSIVELSSGLTGMVVSSNPKASFRPSVLVHHPDIPRKEALLIDLTIEEDLKIIRALRPEELPREIFAYLNPVRRANYYVDTLPPA</sequence>
<dbReference type="PROSITE" id="PS51832">
    <property type="entry name" value="HD_GYP"/>
    <property type="match status" value="1"/>
</dbReference>
<feature type="domain" description="HD-GYP" evidence="1">
    <location>
        <begin position="154"/>
        <end position="351"/>
    </location>
</feature>
<keyword evidence="2" id="KW-0378">Hydrolase</keyword>
<evidence type="ECO:0000313" key="2">
    <source>
        <dbReference type="EMBL" id="KUG27711.1"/>
    </source>
</evidence>
<organism evidence="2">
    <name type="scientific">hydrocarbon metagenome</name>
    <dbReference type="NCBI Taxonomy" id="938273"/>
    <lineage>
        <taxon>unclassified sequences</taxon>
        <taxon>metagenomes</taxon>
        <taxon>ecological metagenomes</taxon>
    </lineage>
</organism>